<accession>A0A409XQF5</accession>
<gene>
    <name evidence="2" type="ORF">CVT25_006211</name>
</gene>
<dbReference type="SUPFAM" id="SSF75304">
    <property type="entry name" value="Amidase signature (AS) enzymes"/>
    <property type="match status" value="2"/>
</dbReference>
<comment type="caution">
    <text evidence="2">The sequence shown here is derived from an EMBL/GenBank/DDBJ whole genome shotgun (WGS) entry which is preliminary data.</text>
</comment>
<protein>
    <recommendedName>
        <fullName evidence="1">Amidase domain-containing protein</fullName>
    </recommendedName>
</protein>
<evidence type="ECO:0000313" key="2">
    <source>
        <dbReference type="EMBL" id="PPQ93029.1"/>
    </source>
</evidence>
<feature type="domain" description="Amidase" evidence="1">
    <location>
        <begin position="71"/>
        <end position="145"/>
    </location>
</feature>
<dbReference type="EMBL" id="NHYD01000875">
    <property type="protein sequence ID" value="PPQ93029.1"/>
    <property type="molecule type" value="Genomic_DNA"/>
</dbReference>
<evidence type="ECO:0000313" key="3">
    <source>
        <dbReference type="Proteomes" id="UP000283269"/>
    </source>
</evidence>
<dbReference type="OrthoDB" id="566138at2759"/>
<dbReference type="InterPro" id="IPR036928">
    <property type="entry name" value="AS_sf"/>
</dbReference>
<sequence length="297" mass="32256">MAQAAALDKKMKKTGKRSLLHGIPILLKDNIATIASEGLNTTAGSFGLLGSVVPNDAGVVKRFRKAGAIILESAMAQAAALDKKMKKTGKRSLLHGIPILLKDNIATIASQGLNTTAGPFGLLGSVVPNDAGVVKRFRKAGAIILEVNWLRGGLDEVVKLRTHTSSMPIWLAADIKPPTVCQISRQEVCVLISSSGYWGPYGKALYRRSHCFICHCWKDPNDNFTLAQPRVVPDFTKALNKKALKGKRIGVPCHVFLNDSISRNDLFMNVVFEQALATIRDLRATMRDPADLCTLCR</sequence>
<keyword evidence="3" id="KW-1185">Reference proteome</keyword>
<evidence type="ECO:0000259" key="1">
    <source>
        <dbReference type="Pfam" id="PF01425"/>
    </source>
</evidence>
<dbReference type="InParanoid" id="A0A409XQF5"/>
<dbReference type="Proteomes" id="UP000283269">
    <property type="component" value="Unassembled WGS sequence"/>
</dbReference>
<dbReference type="Gene3D" id="3.90.1300.10">
    <property type="entry name" value="Amidase signature (AS) domain"/>
    <property type="match status" value="3"/>
</dbReference>
<proteinExistence type="predicted"/>
<dbReference type="Pfam" id="PF01425">
    <property type="entry name" value="Amidase"/>
    <property type="match status" value="1"/>
</dbReference>
<dbReference type="PANTHER" id="PTHR42678:SF34">
    <property type="entry name" value="OS04G0183300 PROTEIN"/>
    <property type="match status" value="1"/>
</dbReference>
<dbReference type="PANTHER" id="PTHR42678">
    <property type="entry name" value="AMIDASE"/>
    <property type="match status" value="1"/>
</dbReference>
<reference evidence="2 3" key="1">
    <citation type="journal article" date="2018" name="Evol. Lett.">
        <title>Horizontal gene cluster transfer increased hallucinogenic mushroom diversity.</title>
        <authorList>
            <person name="Reynolds H.T."/>
            <person name="Vijayakumar V."/>
            <person name="Gluck-Thaler E."/>
            <person name="Korotkin H.B."/>
            <person name="Matheny P.B."/>
            <person name="Slot J.C."/>
        </authorList>
    </citation>
    <scope>NUCLEOTIDE SEQUENCE [LARGE SCALE GENOMIC DNA]</scope>
    <source>
        <strain evidence="2 3">2631</strain>
    </source>
</reference>
<dbReference type="InterPro" id="IPR023631">
    <property type="entry name" value="Amidase_dom"/>
</dbReference>
<dbReference type="STRING" id="93625.A0A409XQF5"/>
<dbReference type="AlphaFoldDB" id="A0A409XQF5"/>
<name>A0A409XQF5_PSICY</name>
<organism evidence="2 3">
    <name type="scientific">Psilocybe cyanescens</name>
    <dbReference type="NCBI Taxonomy" id="93625"/>
    <lineage>
        <taxon>Eukaryota</taxon>
        <taxon>Fungi</taxon>
        <taxon>Dikarya</taxon>
        <taxon>Basidiomycota</taxon>
        <taxon>Agaricomycotina</taxon>
        <taxon>Agaricomycetes</taxon>
        <taxon>Agaricomycetidae</taxon>
        <taxon>Agaricales</taxon>
        <taxon>Agaricineae</taxon>
        <taxon>Strophariaceae</taxon>
        <taxon>Psilocybe</taxon>
    </lineage>
</organism>